<keyword evidence="1" id="KW-0732">Signal</keyword>
<feature type="signal peptide" evidence="1">
    <location>
        <begin position="1"/>
        <end position="33"/>
    </location>
</feature>
<evidence type="ECO:0000256" key="1">
    <source>
        <dbReference type="SAM" id="SignalP"/>
    </source>
</evidence>
<comment type="caution">
    <text evidence="3">The sequence shown here is derived from an EMBL/GenBank/DDBJ whole genome shotgun (WGS) entry which is preliminary data.</text>
</comment>
<dbReference type="InterPro" id="IPR008391">
    <property type="entry name" value="AXE1_dom"/>
</dbReference>
<organism evidence="3 4">
    <name type="scientific">Roseimicrobium gellanilyticum</name>
    <dbReference type="NCBI Taxonomy" id="748857"/>
    <lineage>
        <taxon>Bacteria</taxon>
        <taxon>Pseudomonadati</taxon>
        <taxon>Verrucomicrobiota</taxon>
        <taxon>Verrucomicrobiia</taxon>
        <taxon>Verrucomicrobiales</taxon>
        <taxon>Verrucomicrobiaceae</taxon>
        <taxon>Roseimicrobium</taxon>
    </lineage>
</organism>
<dbReference type="AlphaFoldDB" id="A0A366HUB1"/>
<dbReference type="PANTHER" id="PTHR22946">
    <property type="entry name" value="DIENELACTONE HYDROLASE DOMAIN-CONTAINING PROTEIN-RELATED"/>
    <property type="match status" value="1"/>
</dbReference>
<evidence type="ECO:0000313" key="4">
    <source>
        <dbReference type="Proteomes" id="UP000253426"/>
    </source>
</evidence>
<keyword evidence="4" id="KW-1185">Reference proteome</keyword>
<dbReference type="Proteomes" id="UP000253426">
    <property type="component" value="Unassembled WGS sequence"/>
</dbReference>
<dbReference type="RefSeq" id="WP_113956762.1">
    <property type="nucleotide sequence ID" value="NZ_QNRR01000001.1"/>
</dbReference>
<dbReference type="Pfam" id="PF05448">
    <property type="entry name" value="AXE1"/>
    <property type="match status" value="1"/>
</dbReference>
<proteinExistence type="predicted"/>
<evidence type="ECO:0000313" key="3">
    <source>
        <dbReference type="EMBL" id="RBP47862.1"/>
    </source>
</evidence>
<dbReference type="InterPro" id="IPR050261">
    <property type="entry name" value="FrsA_esterase"/>
</dbReference>
<gene>
    <name evidence="3" type="ORF">DES53_101662</name>
</gene>
<dbReference type="OrthoDB" id="3668964at2"/>
<evidence type="ECO:0000259" key="2">
    <source>
        <dbReference type="Pfam" id="PF05448"/>
    </source>
</evidence>
<dbReference type="EMBL" id="QNRR01000001">
    <property type="protein sequence ID" value="RBP47862.1"/>
    <property type="molecule type" value="Genomic_DNA"/>
</dbReference>
<name>A0A366HUB1_9BACT</name>
<dbReference type="Gene3D" id="3.40.50.1820">
    <property type="entry name" value="alpha/beta hydrolase"/>
    <property type="match status" value="2"/>
</dbReference>
<protein>
    <submittedName>
        <fullName evidence="3">Acetyl xylan esterase AXE1</fullName>
    </submittedName>
</protein>
<feature type="chain" id="PRO_5016620118" evidence="1">
    <location>
        <begin position="34"/>
        <end position="732"/>
    </location>
</feature>
<reference evidence="3 4" key="1">
    <citation type="submission" date="2018-06" db="EMBL/GenBank/DDBJ databases">
        <title>Genomic Encyclopedia of Type Strains, Phase IV (KMG-IV): sequencing the most valuable type-strain genomes for metagenomic binning, comparative biology and taxonomic classification.</title>
        <authorList>
            <person name="Goeker M."/>
        </authorList>
    </citation>
    <scope>NUCLEOTIDE SEQUENCE [LARGE SCALE GENOMIC DNA]</scope>
    <source>
        <strain evidence="3 4">DSM 25532</strain>
    </source>
</reference>
<sequence>MKSIARVLSELPSLKSIGATVVLLSSLTTFAHAADPPATVPVRELRDLNKSYFPFTPVKSKEEWAVRRAEILRRTQVACGLVPMPTKTPLNAVIHGRVERDDFTVDKVYFESVPGHYVTGNLYLPKKPGEKMPVVLCPHGHWPNGRFMNLNDAGVKKEIATGAERFENAARSPLQARCAQLARMGCAVFHYDMLGYADSLQFADASGNIEHRHGPKAHGFISADAESQLVGYFNLQTWNSIRALDFVLSLPGVDSARVGCTGASGGGTQTMILSGLDERVTAAFPCVMVSTAMQGGCTCENTNHLRIDQGNIDFAALTAPRPIGMTTANDWTKELDTKGFPDLKNLYTMLGVPNNVTALFAAHFPHNYNHVSRTAMYNFYNKHFKLGLEEPVLERDFQLLSEEEMSVWNAKHPKPAGDKIGESHEKALVKWFTEDTAKQAAPLLAPRTEADVAKQREVLGAGWQVLIGGKMPAKGESVHGLGAKEDKGGYLLMRGITTSKLGGVDTTFIYPKQWNNSVVLWVSLKGEASILDGNGDLTPAATKLLAEGFSIACPNLYMKDAKKNPNVYDDGKKKLDSFYGYAGYQYGYNPSLFAERVRDVMASIAMIRDNDKYRTETLYVAGVEGAGPIAAAAVGIAQSKVNQLFVDTEGFRFAKLDDVWDMNFVPGAVKYGDVPALLSLCAPVKTTVVNETKESIAPAVATFGAGKASLELVGKAEGKGTEAVVKALVERR</sequence>
<accession>A0A366HUB1</accession>
<dbReference type="SUPFAM" id="SSF53474">
    <property type="entry name" value="alpha/beta-Hydrolases"/>
    <property type="match status" value="1"/>
</dbReference>
<dbReference type="PANTHER" id="PTHR22946:SF8">
    <property type="entry name" value="ACETYL XYLAN ESTERASE DOMAIN-CONTAINING PROTEIN"/>
    <property type="match status" value="1"/>
</dbReference>
<feature type="domain" description="Acetyl xylan esterase" evidence="2">
    <location>
        <begin position="182"/>
        <end position="286"/>
    </location>
</feature>
<dbReference type="InterPro" id="IPR029058">
    <property type="entry name" value="AB_hydrolase_fold"/>
</dbReference>